<organism evidence="2 3">
    <name type="scientific">Agromyces atrinae</name>
    <dbReference type="NCBI Taxonomy" id="592376"/>
    <lineage>
        <taxon>Bacteria</taxon>
        <taxon>Bacillati</taxon>
        <taxon>Actinomycetota</taxon>
        <taxon>Actinomycetes</taxon>
        <taxon>Micrococcales</taxon>
        <taxon>Microbacteriaceae</taxon>
        <taxon>Agromyces</taxon>
    </lineage>
</organism>
<evidence type="ECO:0008006" key="4">
    <source>
        <dbReference type="Google" id="ProtNLM"/>
    </source>
</evidence>
<evidence type="ECO:0000313" key="2">
    <source>
        <dbReference type="EMBL" id="NYD67803.1"/>
    </source>
</evidence>
<proteinExistence type="predicted"/>
<evidence type="ECO:0000313" key="3">
    <source>
        <dbReference type="Proteomes" id="UP000581087"/>
    </source>
</evidence>
<feature type="transmembrane region" description="Helical" evidence="1">
    <location>
        <begin position="13"/>
        <end position="36"/>
    </location>
</feature>
<keyword evidence="1" id="KW-1133">Transmembrane helix</keyword>
<dbReference type="RefSeq" id="WP_164989854.1">
    <property type="nucleotide sequence ID" value="NZ_JACCBI010000001.1"/>
</dbReference>
<name>A0A852SFX1_9MICO</name>
<gene>
    <name evidence="2" type="ORF">BJ972_002322</name>
</gene>
<protein>
    <recommendedName>
        <fullName evidence="4">DUF4175 domain-containing protein</fullName>
    </recommendedName>
</protein>
<keyword evidence="1" id="KW-0472">Membrane</keyword>
<comment type="caution">
    <text evidence="2">The sequence shown here is derived from an EMBL/GenBank/DDBJ whole genome shotgun (WGS) entry which is preliminary data.</text>
</comment>
<dbReference type="EMBL" id="JACCBI010000001">
    <property type="protein sequence ID" value="NYD67803.1"/>
    <property type="molecule type" value="Genomic_DNA"/>
</dbReference>
<keyword evidence="1" id="KW-0812">Transmembrane</keyword>
<dbReference type="Proteomes" id="UP000581087">
    <property type="component" value="Unassembled WGS sequence"/>
</dbReference>
<sequence>MYAGLFRILPGPIWLRIILFLGILALAVWALFTFAFPWVDQIVNPIEVTVTE</sequence>
<reference evidence="2 3" key="1">
    <citation type="submission" date="2020-07" db="EMBL/GenBank/DDBJ databases">
        <title>Sequencing the genomes of 1000 actinobacteria strains.</title>
        <authorList>
            <person name="Klenk H.-P."/>
        </authorList>
    </citation>
    <scope>NUCLEOTIDE SEQUENCE [LARGE SCALE GENOMIC DNA]</scope>
    <source>
        <strain evidence="2 3">DSM 23870</strain>
    </source>
</reference>
<accession>A0A852SFX1</accession>
<evidence type="ECO:0000256" key="1">
    <source>
        <dbReference type="SAM" id="Phobius"/>
    </source>
</evidence>
<dbReference type="AlphaFoldDB" id="A0A852SFX1"/>